<comment type="cofactor">
    <cofactor evidence="1">
        <name>FAD</name>
        <dbReference type="ChEBI" id="CHEBI:57692"/>
    </cofactor>
</comment>
<evidence type="ECO:0000256" key="8">
    <source>
        <dbReference type="ARBA" id="ARBA00022857"/>
    </source>
</evidence>
<dbReference type="Gene3D" id="3.50.50.60">
    <property type="entry name" value="FAD/NAD(P)-binding domain"/>
    <property type="match status" value="1"/>
</dbReference>
<dbReference type="GO" id="GO:0047091">
    <property type="term" value="F:L-lysine 6-monooxygenase (NADPH) activity"/>
    <property type="evidence" value="ECO:0007669"/>
    <property type="project" value="UniProtKB-EC"/>
</dbReference>
<dbReference type="AlphaFoldDB" id="A0A919VDZ0"/>
<keyword evidence="17" id="KW-1185">Reference proteome</keyword>
<organism evidence="16 17">
    <name type="scientific">Sinosporangium siamense</name>
    <dbReference type="NCBI Taxonomy" id="1367973"/>
    <lineage>
        <taxon>Bacteria</taxon>
        <taxon>Bacillati</taxon>
        <taxon>Actinomycetota</taxon>
        <taxon>Actinomycetes</taxon>
        <taxon>Streptosporangiales</taxon>
        <taxon>Streptosporangiaceae</taxon>
        <taxon>Sinosporangium</taxon>
    </lineage>
</organism>
<evidence type="ECO:0000256" key="7">
    <source>
        <dbReference type="ARBA" id="ARBA00022827"/>
    </source>
</evidence>
<dbReference type="PANTHER" id="PTHR42802:SF1">
    <property type="entry name" value="L-ORNITHINE N(5)-MONOOXYGENASE"/>
    <property type="match status" value="1"/>
</dbReference>
<keyword evidence="7" id="KW-0274">FAD</keyword>
<comment type="similarity">
    <text evidence="3">Belongs to the lysine N(6)-hydroxylase/L-ornithine N(5)-oxygenase family.</text>
</comment>
<dbReference type="PANTHER" id="PTHR42802">
    <property type="entry name" value="MONOOXYGENASE"/>
    <property type="match status" value="1"/>
</dbReference>
<evidence type="ECO:0000256" key="4">
    <source>
        <dbReference type="ARBA" id="ARBA00013076"/>
    </source>
</evidence>
<dbReference type="PRINTS" id="PR00411">
    <property type="entry name" value="PNDRDTASEI"/>
</dbReference>
<dbReference type="EC" id="1.14.13.59" evidence="4"/>
<dbReference type="PRINTS" id="PR00368">
    <property type="entry name" value="FADPNR"/>
</dbReference>
<keyword evidence="10" id="KW-0503">Monooxygenase</keyword>
<dbReference type="Proteomes" id="UP000606172">
    <property type="component" value="Unassembled WGS sequence"/>
</dbReference>
<keyword evidence="6" id="KW-0285">Flavoprotein</keyword>
<evidence type="ECO:0000256" key="14">
    <source>
        <dbReference type="ARBA" id="ARBA00032738"/>
    </source>
</evidence>
<evidence type="ECO:0000256" key="5">
    <source>
        <dbReference type="ARBA" id="ARBA00016406"/>
    </source>
</evidence>
<gene>
    <name evidence="16" type="ORF">Ssi02_48400</name>
</gene>
<proteinExistence type="inferred from homology"/>
<evidence type="ECO:0000256" key="11">
    <source>
        <dbReference type="ARBA" id="ARBA00029939"/>
    </source>
</evidence>
<sequence length="436" mass="47735">MSAAQQSVHDLIGIGFGPSNLALAIALHEDRLRGRRPVDAVFLERQAAFGWHRGMLLEGTTMQVSFLKDLVTMRDPTSGFGFLSYLQSKGRLVDFINHKTMFPSRLEFHDYLEWAAANFTDQVEYGSEVIAVTPVEAGAAVEHLDVVARRSTGELVTTRTRNLVVAAGLQPVLPEGIVPGPRVWHSSELLFRLAELTSAPRRVIVLGAGQSGAEVADHLHQTFPEAEVCAVFSKYGYTPADDSSFANRIFDPGAVDDFYAAPEATKQMLLGYHTSTNYSVVDIDLIDELYRRHYAEKVGGTERLRIMNASRLVDVAVSDAEVRAKITFLPTGECTDLAADLLICATGYRPADPLSLLGEVGARFLRTPDGRLRMERDYRIAADDTMRCGVYVQGATEHSHGLTSTLLSATAVRAGEIAASVAGRLRADRRPYALTH</sequence>
<name>A0A919VDZ0_9ACTN</name>
<dbReference type="SUPFAM" id="SSF51905">
    <property type="entry name" value="FAD/NAD(P)-binding domain"/>
    <property type="match status" value="2"/>
</dbReference>
<comment type="catalytic activity">
    <reaction evidence="15">
        <text>L-lysine + NADPH + O2 = N(6)-hydroxy-L-lysine + NADP(+) + H2O</text>
        <dbReference type="Rhea" id="RHEA:23228"/>
        <dbReference type="ChEBI" id="CHEBI:15377"/>
        <dbReference type="ChEBI" id="CHEBI:15379"/>
        <dbReference type="ChEBI" id="CHEBI:32551"/>
        <dbReference type="ChEBI" id="CHEBI:57783"/>
        <dbReference type="ChEBI" id="CHEBI:57820"/>
        <dbReference type="ChEBI" id="CHEBI:58349"/>
        <dbReference type="EC" id="1.14.13.59"/>
    </reaction>
</comment>
<evidence type="ECO:0000256" key="10">
    <source>
        <dbReference type="ARBA" id="ARBA00023033"/>
    </source>
</evidence>
<dbReference type="RefSeq" id="WP_204029249.1">
    <property type="nucleotide sequence ID" value="NZ_BOOW01000030.1"/>
</dbReference>
<evidence type="ECO:0000313" key="17">
    <source>
        <dbReference type="Proteomes" id="UP000606172"/>
    </source>
</evidence>
<evidence type="ECO:0000256" key="6">
    <source>
        <dbReference type="ARBA" id="ARBA00022630"/>
    </source>
</evidence>
<keyword evidence="9" id="KW-0560">Oxidoreductase</keyword>
<evidence type="ECO:0000256" key="13">
    <source>
        <dbReference type="ARBA" id="ARBA00032493"/>
    </source>
</evidence>
<comment type="pathway">
    <text evidence="2">Siderophore biosynthesis.</text>
</comment>
<evidence type="ECO:0000256" key="3">
    <source>
        <dbReference type="ARBA" id="ARBA00007588"/>
    </source>
</evidence>
<dbReference type="InterPro" id="IPR025700">
    <property type="entry name" value="Lys/Orn_oxygenase"/>
</dbReference>
<evidence type="ECO:0000256" key="15">
    <source>
        <dbReference type="ARBA" id="ARBA00048407"/>
    </source>
</evidence>
<evidence type="ECO:0000256" key="2">
    <source>
        <dbReference type="ARBA" id="ARBA00004924"/>
    </source>
</evidence>
<evidence type="ECO:0000313" key="16">
    <source>
        <dbReference type="EMBL" id="GII94609.1"/>
    </source>
</evidence>
<protein>
    <recommendedName>
        <fullName evidence="5">L-lysine N6-monooxygenase MbtG</fullName>
        <ecNumber evidence="4">1.14.13.59</ecNumber>
    </recommendedName>
    <alternativeName>
        <fullName evidence="14">Lysine 6-N-hydroxylase</fullName>
    </alternativeName>
    <alternativeName>
        <fullName evidence="13">Lysine N6-hydroxylase</fullName>
    </alternativeName>
    <alternativeName>
        <fullName evidence="11">Lysine-N-oxygenase</fullName>
    </alternativeName>
    <alternativeName>
        <fullName evidence="12">Mycobactin synthase protein G</fullName>
    </alternativeName>
</protein>
<accession>A0A919VDZ0</accession>
<reference evidence="16" key="1">
    <citation type="submission" date="2021-01" db="EMBL/GenBank/DDBJ databases">
        <title>Whole genome shotgun sequence of Sinosporangium siamense NBRC 109515.</title>
        <authorList>
            <person name="Komaki H."/>
            <person name="Tamura T."/>
        </authorList>
    </citation>
    <scope>NUCLEOTIDE SEQUENCE</scope>
    <source>
        <strain evidence="16">NBRC 109515</strain>
    </source>
</reference>
<dbReference type="InterPro" id="IPR036188">
    <property type="entry name" value="FAD/NAD-bd_sf"/>
</dbReference>
<evidence type="ECO:0000256" key="12">
    <source>
        <dbReference type="ARBA" id="ARBA00031158"/>
    </source>
</evidence>
<evidence type="ECO:0000256" key="1">
    <source>
        <dbReference type="ARBA" id="ARBA00001974"/>
    </source>
</evidence>
<keyword evidence="8" id="KW-0521">NADP</keyword>
<dbReference type="EMBL" id="BOOW01000030">
    <property type="protein sequence ID" value="GII94609.1"/>
    <property type="molecule type" value="Genomic_DNA"/>
</dbReference>
<dbReference type="Pfam" id="PF13434">
    <property type="entry name" value="Lys_Orn_oxgnase"/>
    <property type="match status" value="1"/>
</dbReference>
<evidence type="ECO:0000256" key="9">
    <source>
        <dbReference type="ARBA" id="ARBA00023002"/>
    </source>
</evidence>
<comment type="caution">
    <text evidence="16">The sequence shown here is derived from an EMBL/GenBank/DDBJ whole genome shotgun (WGS) entry which is preliminary data.</text>
</comment>